<dbReference type="RefSeq" id="WP_341419880.1">
    <property type="nucleotide sequence ID" value="NZ_JBBPCC010000035.1"/>
</dbReference>
<dbReference type="EMBL" id="JBBPCC010000035">
    <property type="protein sequence ID" value="MEK8132758.1"/>
    <property type="molecule type" value="Genomic_DNA"/>
</dbReference>
<accession>A0ABU9DV66</accession>
<gene>
    <name evidence="1" type="ORF">WMW72_33245</name>
</gene>
<keyword evidence="2" id="KW-1185">Reference proteome</keyword>
<dbReference type="Proteomes" id="UP001469365">
    <property type="component" value="Unassembled WGS sequence"/>
</dbReference>
<reference evidence="1 2" key="1">
    <citation type="submission" date="2024-04" db="EMBL/GenBank/DDBJ databases">
        <title>draft genome sequnece of Paenibacillus filicis.</title>
        <authorList>
            <person name="Kim D.-U."/>
        </authorList>
    </citation>
    <scope>NUCLEOTIDE SEQUENCE [LARGE SCALE GENOMIC DNA]</scope>
    <source>
        <strain evidence="1 2">KACC14197</strain>
    </source>
</reference>
<name>A0ABU9DV66_9BACL</name>
<evidence type="ECO:0000313" key="1">
    <source>
        <dbReference type="EMBL" id="MEK8132758.1"/>
    </source>
</evidence>
<organism evidence="1 2">
    <name type="scientific">Paenibacillus filicis</name>
    <dbReference type="NCBI Taxonomy" id="669464"/>
    <lineage>
        <taxon>Bacteria</taxon>
        <taxon>Bacillati</taxon>
        <taxon>Bacillota</taxon>
        <taxon>Bacilli</taxon>
        <taxon>Bacillales</taxon>
        <taxon>Paenibacillaceae</taxon>
        <taxon>Paenibacillus</taxon>
    </lineage>
</organism>
<proteinExistence type="predicted"/>
<protein>
    <submittedName>
        <fullName evidence="1">Histidine phosphatase family protein</fullName>
    </submittedName>
</protein>
<evidence type="ECO:0000313" key="2">
    <source>
        <dbReference type="Proteomes" id="UP001469365"/>
    </source>
</evidence>
<sequence>MRMMIVSCPGGGHKTLTARGREQALDLAERMPLDEGDVIVAGPFPGMLQMAGLWAGEGGASRFIHPLAETRAHPFRLNRSAKSQGLPVEPTELVRRFPEWLPANGLPEHLWLQGVHALPPLLFGQHAGRFAVWCRTLGKSRIAVVTDEGMRMALLEALTEEEDFKNCLFL</sequence>
<comment type="caution">
    <text evidence="1">The sequence shown here is derived from an EMBL/GenBank/DDBJ whole genome shotgun (WGS) entry which is preliminary data.</text>
</comment>